<keyword evidence="10" id="KW-0732">Signal</keyword>
<feature type="transmembrane region" description="Helical" evidence="9">
    <location>
        <begin position="549"/>
        <end position="568"/>
    </location>
</feature>
<feature type="transmembrane region" description="Helical" evidence="9">
    <location>
        <begin position="759"/>
        <end position="780"/>
    </location>
</feature>
<name>A0A1G5PHV4_9GAMM</name>
<dbReference type="Gene3D" id="2.30.30.60">
    <property type="match status" value="1"/>
</dbReference>
<dbReference type="Pfam" id="PF00924">
    <property type="entry name" value="MS_channel_2nd"/>
    <property type="match status" value="1"/>
</dbReference>
<dbReference type="PANTHER" id="PTHR30347:SF1">
    <property type="entry name" value="MECHANOSENSITIVE CHANNEL MSCK"/>
    <property type="match status" value="1"/>
</dbReference>
<keyword evidence="7" id="KW-0175">Coiled coil</keyword>
<dbReference type="SUPFAM" id="SSF82689">
    <property type="entry name" value="Mechanosensitive channel protein MscS (YggB), C-terminal domain"/>
    <property type="match status" value="1"/>
</dbReference>
<sequence>MSPLRFLLLLAILGFGIASAEPAEDTQRGSVAQKTELTVQSDQPDSNRAEQQARLAELAPSDITPSMVEQAELDVESARVQLEGARLDLQVAEKRNEELVATVQKLEQKLQESQDLSPSEGNPTPDANVLELERELQKNRTLLQEEQGRISSGKATLETARTELKMAKEWSTGLKELSRQAREASQQTVLEALKMRFEREQQQWQSRAAEWREKLQNRADGTPTEQHQLWRSRLYEAEEQARLAGQEIRIAQFEDRIASFESDLLNREMSAIQLESILEQITTIGAELEAGRALLDKRLKVLRQQHEVASKRDLKSEETEIYRELEQALNAQSAKMNELTTRATPLPNKVEKQLSEILHRGLTASRPLPANSDEWQQLIHDLARFPSVLTKALATDLNTLARGAFGLTVDRWLLLVVGLTFWLTFVSRTQQMLVARQAPRGGWGALLEFPLLLLERSARPIAVAGTAALLVWTFLPSNASAAPLIALLVCALSAYLLLNFSRTLLMAPGGVQKPRLYRQLQWTTLAVGSLGVVVATVHALSLAPSLVNFVDRVFMLSVLMFAVPMFEVRRLSLAYLDARLGERYWARVIRILSLLAPASVLAAASVGVAGYVNLAWAIGGLLATVLVILAVWLVTARLLREAGDSLKNYVNVHTDHGMLLAKGVIEPVHSLLKVIVFIALWALPFGIYGIGPETPVVSKLLAYLQVPLFSIGGNTVTLFGLVLALAAVLAVVRTGGWLRLVTYRWALSGITDQGVRHSLSVFSQYTFVLAGVLISLQLVGIDLTSVAIFAGALGVGIGFGLQNIANNFISGILLLVERPLRTHDIVRVGEHEGEVTHIGMRSLTVKTWDHQEVIMPNADVISNSFTNWTHNDNIVRTVVEVGISYDENPRRAAEVVATILRDHPAVLDEPPPQVWMKEFAASTVLFHVQYFIDLKYHGRLEIRSEILMAIWEGFREAGIRIPYPQLDIHMDRASPPAENLPPMQNSATIRRVRPS</sequence>
<comment type="similarity">
    <text evidence="2">Belongs to the MscS (TC 1.A.23) family.</text>
</comment>
<keyword evidence="6 9" id="KW-0472">Membrane</keyword>
<dbReference type="Gene3D" id="3.30.70.100">
    <property type="match status" value="1"/>
</dbReference>
<feature type="chain" id="PRO_5011608409" evidence="10">
    <location>
        <begin position="21"/>
        <end position="995"/>
    </location>
</feature>
<dbReference type="PANTHER" id="PTHR30347">
    <property type="entry name" value="POTASSIUM CHANNEL RELATED"/>
    <property type="match status" value="1"/>
</dbReference>
<evidence type="ECO:0000256" key="6">
    <source>
        <dbReference type="ARBA" id="ARBA00023136"/>
    </source>
</evidence>
<keyword evidence="4 9" id="KW-0812">Transmembrane</keyword>
<evidence type="ECO:0000313" key="14">
    <source>
        <dbReference type="Proteomes" id="UP000199648"/>
    </source>
</evidence>
<feature type="transmembrane region" description="Helical" evidence="9">
    <location>
        <begin position="522"/>
        <end position="543"/>
    </location>
</feature>
<feature type="region of interest" description="Disordered" evidence="8">
    <location>
        <begin position="973"/>
        <end position="995"/>
    </location>
</feature>
<dbReference type="InterPro" id="IPR006685">
    <property type="entry name" value="MscS_channel_2nd"/>
</dbReference>
<dbReference type="OrthoDB" id="9799209at2"/>
<feature type="coiled-coil region" evidence="7">
    <location>
        <begin position="311"/>
        <end position="342"/>
    </location>
</feature>
<dbReference type="Pfam" id="PF21082">
    <property type="entry name" value="MS_channel_3rd"/>
    <property type="match status" value="1"/>
</dbReference>
<dbReference type="STRING" id="415747.SAMN03097708_00031"/>
<feature type="transmembrane region" description="Helical" evidence="9">
    <location>
        <begin position="481"/>
        <end position="501"/>
    </location>
</feature>
<feature type="transmembrane region" description="Helical" evidence="9">
    <location>
        <begin position="711"/>
        <end position="738"/>
    </location>
</feature>
<dbReference type="EMBL" id="FMWD01000001">
    <property type="protein sequence ID" value="SCZ49074.1"/>
    <property type="molecule type" value="Genomic_DNA"/>
</dbReference>
<dbReference type="InterPro" id="IPR010920">
    <property type="entry name" value="LSM_dom_sf"/>
</dbReference>
<dbReference type="InterPro" id="IPR052702">
    <property type="entry name" value="MscS-like_channel"/>
</dbReference>
<evidence type="ECO:0000313" key="13">
    <source>
        <dbReference type="EMBL" id="SCZ49074.1"/>
    </source>
</evidence>
<dbReference type="GO" id="GO:0008381">
    <property type="term" value="F:mechanosensitive monoatomic ion channel activity"/>
    <property type="evidence" value="ECO:0007669"/>
    <property type="project" value="UniProtKB-ARBA"/>
</dbReference>
<evidence type="ECO:0000256" key="3">
    <source>
        <dbReference type="ARBA" id="ARBA00022475"/>
    </source>
</evidence>
<dbReference type="RefSeq" id="WP_092991402.1">
    <property type="nucleotide sequence ID" value="NZ_FMWD01000001.1"/>
</dbReference>
<feature type="coiled-coil region" evidence="7">
    <location>
        <begin position="68"/>
        <end position="214"/>
    </location>
</feature>
<feature type="domain" description="Mechanosensitive ion channel MscS" evidence="11">
    <location>
        <begin position="803"/>
        <end position="870"/>
    </location>
</feature>
<reference evidence="13 14" key="1">
    <citation type="submission" date="2016-10" db="EMBL/GenBank/DDBJ databases">
        <authorList>
            <person name="de Groot N.N."/>
        </authorList>
    </citation>
    <scope>NUCLEOTIDE SEQUENCE [LARGE SCALE GENOMIC DNA]</scope>
    <source>
        <strain evidence="13 14">HLD2</strain>
    </source>
</reference>
<dbReference type="InterPro" id="IPR011066">
    <property type="entry name" value="MscS_channel_C_sf"/>
</dbReference>
<keyword evidence="14" id="KW-1185">Reference proteome</keyword>
<protein>
    <submittedName>
        <fullName evidence="13">Potassium efflux system protein</fullName>
    </submittedName>
</protein>
<evidence type="ECO:0000256" key="9">
    <source>
        <dbReference type="SAM" id="Phobius"/>
    </source>
</evidence>
<evidence type="ECO:0000256" key="2">
    <source>
        <dbReference type="ARBA" id="ARBA00008017"/>
    </source>
</evidence>
<evidence type="ECO:0000259" key="12">
    <source>
        <dbReference type="Pfam" id="PF21082"/>
    </source>
</evidence>
<comment type="subcellular location">
    <subcellularLocation>
        <location evidence="1">Cell membrane</location>
        <topology evidence="1">Multi-pass membrane protein</topology>
    </subcellularLocation>
</comment>
<dbReference type="SUPFAM" id="SSF82861">
    <property type="entry name" value="Mechanosensitive channel protein MscS (YggB), transmembrane region"/>
    <property type="match status" value="1"/>
</dbReference>
<evidence type="ECO:0000256" key="4">
    <source>
        <dbReference type="ARBA" id="ARBA00022692"/>
    </source>
</evidence>
<dbReference type="Gene3D" id="1.10.287.1260">
    <property type="match status" value="1"/>
</dbReference>
<dbReference type="GO" id="GO:0005886">
    <property type="term" value="C:plasma membrane"/>
    <property type="evidence" value="ECO:0007669"/>
    <property type="project" value="UniProtKB-SubCell"/>
</dbReference>
<evidence type="ECO:0000256" key="8">
    <source>
        <dbReference type="SAM" id="MobiDB-lite"/>
    </source>
</evidence>
<evidence type="ECO:0000256" key="5">
    <source>
        <dbReference type="ARBA" id="ARBA00022989"/>
    </source>
</evidence>
<feature type="region of interest" description="Disordered" evidence="8">
    <location>
        <begin position="23"/>
        <end position="54"/>
    </location>
</feature>
<evidence type="ECO:0000256" key="10">
    <source>
        <dbReference type="SAM" id="SignalP"/>
    </source>
</evidence>
<feature type="transmembrane region" description="Helical" evidence="9">
    <location>
        <begin position="786"/>
        <end position="816"/>
    </location>
</feature>
<feature type="signal peptide" evidence="10">
    <location>
        <begin position="1"/>
        <end position="20"/>
    </location>
</feature>
<dbReference type="Proteomes" id="UP000199648">
    <property type="component" value="Unassembled WGS sequence"/>
</dbReference>
<dbReference type="InterPro" id="IPR011014">
    <property type="entry name" value="MscS_channel_TM-2"/>
</dbReference>
<dbReference type="InterPro" id="IPR023408">
    <property type="entry name" value="MscS_beta-dom_sf"/>
</dbReference>
<gene>
    <name evidence="13" type="ORF">SAMN03097708_00031</name>
</gene>
<proteinExistence type="inferred from homology"/>
<feature type="domain" description="Mechanosensitive ion channel MscS C-terminal" evidence="12">
    <location>
        <begin position="878"/>
        <end position="961"/>
    </location>
</feature>
<dbReference type="InterPro" id="IPR049278">
    <property type="entry name" value="MS_channel_C"/>
</dbReference>
<evidence type="ECO:0000259" key="11">
    <source>
        <dbReference type="Pfam" id="PF00924"/>
    </source>
</evidence>
<feature type="transmembrane region" description="Helical" evidence="9">
    <location>
        <begin position="588"/>
        <end position="608"/>
    </location>
</feature>
<keyword evidence="5 9" id="KW-1133">Transmembrane helix</keyword>
<organism evidence="13 14">
    <name type="scientific">Thiohalomonas denitrificans</name>
    <dbReference type="NCBI Taxonomy" id="415747"/>
    <lineage>
        <taxon>Bacteria</taxon>
        <taxon>Pseudomonadati</taxon>
        <taxon>Pseudomonadota</taxon>
        <taxon>Gammaproteobacteria</taxon>
        <taxon>Thiohalomonadales</taxon>
        <taxon>Thiohalomonadaceae</taxon>
        <taxon>Thiohalomonas</taxon>
    </lineage>
</organism>
<feature type="transmembrane region" description="Helical" evidence="9">
    <location>
        <begin position="614"/>
        <end position="639"/>
    </location>
</feature>
<evidence type="ECO:0000256" key="1">
    <source>
        <dbReference type="ARBA" id="ARBA00004651"/>
    </source>
</evidence>
<dbReference type="SUPFAM" id="SSF50182">
    <property type="entry name" value="Sm-like ribonucleoproteins"/>
    <property type="match status" value="1"/>
</dbReference>
<evidence type="ECO:0000256" key="7">
    <source>
        <dbReference type="SAM" id="Coils"/>
    </source>
</evidence>
<dbReference type="AlphaFoldDB" id="A0A1G5PHV4"/>
<feature type="compositionally biased region" description="Polar residues" evidence="8">
    <location>
        <begin position="28"/>
        <end position="50"/>
    </location>
</feature>
<feature type="transmembrane region" description="Helical" evidence="9">
    <location>
        <begin position="671"/>
        <end position="691"/>
    </location>
</feature>
<accession>A0A1G5PHV4</accession>
<keyword evidence="3" id="KW-1003">Cell membrane</keyword>